<protein>
    <submittedName>
        <fullName evidence="2">Uncharacterized protein</fullName>
    </submittedName>
</protein>
<dbReference type="Gene3D" id="1.25.10.10">
    <property type="entry name" value="Leucine-rich Repeat Variant"/>
    <property type="match status" value="1"/>
</dbReference>
<dbReference type="InterPro" id="IPR016024">
    <property type="entry name" value="ARM-type_fold"/>
</dbReference>
<dbReference type="EMBL" id="CAJNIZ010045744">
    <property type="protein sequence ID" value="CAE7728968.1"/>
    <property type="molecule type" value="Genomic_DNA"/>
</dbReference>
<proteinExistence type="predicted"/>
<accession>A0A812XL36</accession>
<reference evidence="2" key="1">
    <citation type="submission" date="2021-02" db="EMBL/GenBank/DDBJ databases">
        <authorList>
            <person name="Dougan E. K."/>
            <person name="Rhodes N."/>
            <person name="Thang M."/>
            <person name="Chan C."/>
        </authorList>
    </citation>
    <scope>NUCLEOTIDE SEQUENCE</scope>
</reference>
<evidence type="ECO:0000313" key="2">
    <source>
        <dbReference type="EMBL" id="CAE7728968.1"/>
    </source>
</evidence>
<keyword evidence="3" id="KW-1185">Reference proteome</keyword>
<dbReference type="Proteomes" id="UP000649617">
    <property type="component" value="Unassembled WGS sequence"/>
</dbReference>
<sequence>MFLDLPQPSISQPEPRDFDYKPRSRAASAPDRRRNSASDFLTSDHVRVRKRAAMRRARACATGSELAADVNGSGYQRAEWSSELCQNGTPFAVLVQQLEAEQHDCESPVVQALLHEVCVAAADERSKRLLCRAGLHKTLASLLFSVASCRRHDLAQAALCSLWNLAGPMDLRAEVAQTCVAHALGDTVERLGASLEILEWTARVAWLLAEDPSAAEVLVACNVPEVLERAAPGPESPEVQRWVNRAVCRMVQSLD</sequence>
<evidence type="ECO:0000256" key="1">
    <source>
        <dbReference type="SAM" id="MobiDB-lite"/>
    </source>
</evidence>
<comment type="caution">
    <text evidence="2">The sequence shown here is derived from an EMBL/GenBank/DDBJ whole genome shotgun (WGS) entry which is preliminary data.</text>
</comment>
<feature type="region of interest" description="Disordered" evidence="1">
    <location>
        <begin position="1"/>
        <end position="41"/>
    </location>
</feature>
<dbReference type="OrthoDB" id="425824at2759"/>
<feature type="compositionally biased region" description="Basic and acidic residues" evidence="1">
    <location>
        <begin position="30"/>
        <end position="41"/>
    </location>
</feature>
<gene>
    <name evidence="2" type="ORF">SPIL2461_LOCUS20899</name>
</gene>
<dbReference type="AlphaFoldDB" id="A0A812XL36"/>
<dbReference type="InterPro" id="IPR011989">
    <property type="entry name" value="ARM-like"/>
</dbReference>
<evidence type="ECO:0000313" key="3">
    <source>
        <dbReference type="Proteomes" id="UP000649617"/>
    </source>
</evidence>
<organism evidence="2 3">
    <name type="scientific">Symbiodinium pilosum</name>
    <name type="common">Dinoflagellate</name>
    <dbReference type="NCBI Taxonomy" id="2952"/>
    <lineage>
        <taxon>Eukaryota</taxon>
        <taxon>Sar</taxon>
        <taxon>Alveolata</taxon>
        <taxon>Dinophyceae</taxon>
        <taxon>Suessiales</taxon>
        <taxon>Symbiodiniaceae</taxon>
        <taxon>Symbiodinium</taxon>
    </lineage>
</organism>
<name>A0A812XL36_SYMPI</name>
<dbReference type="SUPFAM" id="SSF48371">
    <property type="entry name" value="ARM repeat"/>
    <property type="match status" value="1"/>
</dbReference>